<evidence type="ECO:0000313" key="2">
    <source>
        <dbReference type="Proteomes" id="UP000027190"/>
    </source>
</evidence>
<dbReference type="Proteomes" id="UP000027190">
    <property type="component" value="Unassembled WGS sequence"/>
</dbReference>
<keyword evidence="2" id="KW-1185">Reference proteome</keyword>
<dbReference type="EMBL" id="AWFG01000015">
    <property type="protein sequence ID" value="KCZ59476.1"/>
    <property type="molecule type" value="Genomic_DNA"/>
</dbReference>
<comment type="caution">
    <text evidence="1">The sequence shown here is derived from an EMBL/GenBank/DDBJ whole genome shotgun (WGS) entry which is preliminary data.</text>
</comment>
<protein>
    <submittedName>
        <fullName evidence="1">Uncharacterized protein</fullName>
    </submittedName>
</protein>
<accession>A0A062UPJ6</accession>
<gene>
    <name evidence="1" type="ORF">HY30_14505</name>
</gene>
<proteinExistence type="predicted"/>
<organism evidence="1 2">
    <name type="scientific">Hyphomonas chukchiensis</name>
    <dbReference type="NCBI Taxonomy" id="1280947"/>
    <lineage>
        <taxon>Bacteria</taxon>
        <taxon>Pseudomonadati</taxon>
        <taxon>Pseudomonadota</taxon>
        <taxon>Alphaproteobacteria</taxon>
        <taxon>Hyphomonadales</taxon>
        <taxon>Hyphomonadaceae</taxon>
        <taxon>Hyphomonas</taxon>
    </lineage>
</organism>
<sequence length="52" mass="6254">MKLVAYEQASFWEETLQTVERRETRFQVLRLFPFWRCVEVLKSSACQGNTQI</sequence>
<reference evidence="1 2" key="1">
    <citation type="journal article" date="2014" name="Antonie Van Leeuwenhoek">
        <title>Hyphomonas beringensis sp. nov. and Hyphomonas chukchiensis sp. nov., isolated from surface seawater of the Bering Sea and Chukchi Sea.</title>
        <authorList>
            <person name="Li C."/>
            <person name="Lai Q."/>
            <person name="Li G."/>
            <person name="Dong C."/>
            <person name="Wang J."/>
            <person name="Liao Y."/>
            <person name="Shao Z."/>
        </authorList>
    </citation>
    <scope>NUCLEOTIDE SEQUENCE [LARGE SCALE GENOMIC DNA]</scope>
    <source>
        <strain evidence="1 2">BH-BN04-4</strain>
    </source>
</reference>
<evidence type="ECO:0000313" key="1">
    <source>
        <dbReference type="EMBL" id="KCZ59476.1"/>
    </source>
</evidence>
<name>A0A062UPJ6_9PROT</name>
<dbReference type="STRING" id="1280947.HY30_14505"/>
<dbReference type="AlphaFoldDB" id="A0A062UPJ6"/>